<dbReference type="InterPro" id="IPR036397">
    <property type="entry name" value="RNaseH_sf"/>
</dbReference>
<dbReference type="Pfam" id="PF00665">
    <property type="entry name" value="rve"/>
    <property type="match status" value="1"/>
</dbReference>
<dbReference type="Pfam" id="PF17921">
    <property type="entry name" value="Integrase_H2C2"/>
    <property type="match status" value="1"/>
</dbReference>
<dbReference type="InterPro" id="IPR012337">
    <property type="entry name" value="RNaseH-like_sf"/>
</dbReference>
<dbReference type="Proteomes" id="UP000053825">
    <property type="component" value="Unassembled WGS sequence"/>
</dbReference>
<dbReference type="InterPro" id="IPR050951">
    <property type="entry name" value="Retrovirus_Pol_polyprotein"/>
</dbReference>
<feature type="domain" description="Integrase catalytic" evidence="2">
    <location>
        <begin position="124"/>
        <end position="296"/>
    </location>
</feature>
<evidence type="ECO:0000313" key="4">
    <source>
        <dbReference type="Proteomes" id="UP000053825"/>
    </source>
</evidence>
<name>A0A0L7QJQ1_9HYME</name>
<evidence type="ECO:0000256" key="1">
    <source>
        <dbReference type="ARBA" id="ARBA00012493"/>
    </source>
</evidence>
<evidence type="ECO:0000259" key="2">
    <source>
        <dbReference type="PROSITE" id="PS50994"/>
    </source>
</evidence>
<sequence>MKQLLDFEDLAKSQSEDEELKTYVRDNTGSALRLEKVTLPETRTTIYCDTSTNATRPFITKPLRRAAFDTIHRFSHPRINATVKLVTERYVWLSIKADCRKWAHGCVECQRSKVTRHVQAPIGKFTSPSGRFEHIHIDIVVLPVSEGFRYCLTCIDHFTRWPEAIPLKGQEAATVARTFYEGWIVRFGTPLRVTTDRGRQFESHLFKHLNQLTGTTHLQTTAYHPAANGMVERFHWQLKGAICCHQNARWTEVLPTIMLGIRAAWREDLKSTATELVYGRNATPTWRISIAPTERG</sequence>
<dbReference type="Gene3D" id="3.30.420.10">
    <property type="entry name" value="Ribonuclease H-like superfamily/Ribonuclease H"/>
    <property type="match status" value="1"/>
</dbReference>
<dbReference type="InterPro" id="IPR041588">
    <property type="entry name" value="Integrase_H2C2"/>
</dbReference>
<evidence type="ECO:0000313" key="3">
    <source>
        <dbReference type="EMBL" id="KOC58837.1"/>
    </source>
</evidence>
<dbReference type="PANTHER" id="PTHR37984">
    <property type="entry name" value="PROTEIN CBG26694"/>
    <property type="match status" value="1"/>
</dbReference>
<dbReference type="SUPFAM" id="SSF53098">
    <property type="entry name" value="Ribonuclease H-like"/>
    <property type="match status" value="1"/>
</dbReference>
<dbReference type="GO" id="GO:0015074">
    <property type="term" value="P:DNA integration"/>
    <property type="evidence" value="ECO:0007669"/>
    <property type="project" value="InterPro"/>
</dbReference>
<dbReference type="EC" id="2.7.7.49" evidence="1"/>
<dbReference type="STRING" id="597456.A0A0L7QJQ1"/>
<reference evidence="3 4" key="1">
    <citation type="submission" date="2015-07" db="EMBL/GenBank/DDBJ databases">
        <title>The genome of Habropoda laboriosa.</title>
        <authorList>
            <person name="Pan H."/>
            <person name="Kapheim K."/>
        </authorList>
    </citation>
    <scope>NUCLEOTIDE SEQUENCE [LARGE SCALE GENOMIC DNA]</scope>
    <source>
        <strain evidence="3">0110345459</strain>
    </source>
</reference>
<organism evidence="3 4">
    <name type="scientific">Habropoda laboriosa</name>
    <dbReference type="NCBI Taxonomy" id="597456"/>
    <lineage>
        <taxon>Eukaryota</taxon>
        <taxon>Metazoa</taxon>
        <taxon>Ecdysozoa</taxon>
        <taxon>Arthropoda</taxon>
        <taxon>Hexapoda</taxon>
        <taxon>Insecta</taxon>
        <taxon>Pterygota</taxon>
        <taxon>Neoptera</taxon>
        <taxon>Endopterygota</taxon>
        <taxon>Hymenoptera</taxon>
        <taxon>Apocrita</taxon>
        <taxon>Aculeata</taxon>
        <taxon>Apoidea</taxon>
        <taxon>Anthophila</taxon>
        <taxon>Apidae</taxon>
        <taxon>Habropoda</taxon>
    </lineage>
</organism>
<dbReference type="GO" id="GO:0003676">
    <property type="term" value="F:nucleic acid binding"/>
    <property type="evidence" value="ECO:0007669"/>
    <property type="project" value="InterPro"/>
</dbReference>
<dbReference type="InterPro" id="IPR001584">
    <property type="entry name" value="Integrase_cat-core"/>
</dbReference>
<accession>A0A0L7QJQ1</accession>
<protein>
    <recommendedName>
        <fullName evidence="1">RNA-directed DNA polymerase</fullName>
        <ecNumber evidence="1">2.7.7.49</ecNumber>
    </recommendedName>
</protein>
<dbReference type="PROSITE" id="PS50994">
    <property type="entry name" value="INTEGRASE"/>
    <property type="match status" value="1"/>
</dbReference>
<dbReference type="EMBL" id="KQ415061">
    <property type="protein sequence ID" value="KOC58837.1"/>
    <property type="molecule type" value="Genomic_DNA"/>
</dbReference>
<gene>
    <name evidence="3" type="ORF">WH47_02073</name>
</gene>
<keyword evidence="4" id="KW-1185">Reference proteome</keyword>
<proteinExistence type="predicted"/>
<dbReference type="GO" id="GO:0003964">
    <property type="term" value="F:RNA-directed DNA polymerase activity"/>
    <property type="evidence" value="ECO:0007669"/>
    <property type="project" value="UniProtKB-EC"/>
</dbReference>
<dbReference type="OrthoDB" id="422540at2759"/>
<dbReference type="FunFam" id="3.30.420.10:FF:000032">
    <property type="entry name" value="Retrovirus-related Pol polyprotein from transposon 297-like Protein"/>
    <property type="match status" value="1"/>
</dbReference>
<dbReference type="PANTHER" id="PTHR37984:SF15">
    <property type="entry name" value="INTEGRASE CATALYTIC DOMAIN-CONTAINING PROTEIN"/>
    <property type="match status" value="1"/>
</dbReference>
<dbReference type="AlphaFoldDB" id="A0A0L7QJQ1"/>
<dbReference type="Gene3D" id="1.10.340.70">
    <property type="match status" value="1"/>
</dbReference>